<dbReference type="EMBL" id="JAKIJS010000001">
    <property type="protein sequence ID" value="MCF6137392.1"/>
    <property type="molecule type" value="Genomic_DNA"/>
</dbReference>
<keyword evidence="2" id="KW-1185">Reference proteome</keyword>
<dbReference type="InterPro" id="IPR049644">
    <property type="entry name" value="GvpU-like"/>
</dbReference>
<evidence type="ECO:0000313" key="1">
    <source>
        <dbReference type="EMBL" id="MCF6137392.1"/>
    </source>
</evidence>
<organism evidence="1 2">
    <name type="scientific">Pseudalkalibacillus berkeleyi</name>
    <dbReference type="NCBI Taxonomy" id="1069813"/>
    <lineage>
        <taxon>Bacteria</taxon>
        <taxon>Bacillati</taxon>
        <taxon>Bacillota</taxon>
        <taxon>Bacilli</taxon>
        <taxon>Bacillales</taxon>
        <taxon>Fictibacillaceae</taxon>
        <taxon>Pseudalkalibacillus</taxon>
    </lineage>
</organism>
<reference evidence="1 2" key="1">
    <citation type="submission" date="2022-01" db="EMBL/GenBank/DDBJ databases">
        <title>Alkalihalobacillus sp. EGI L200015, a novel bacterium isolated from a salt lake sediment.</title>
        <authorList>
            <person name="Gao L."/>
            <person name="Fang B.-Z."/>
            <person name="Li W.-J."/>
        </authorList>
    </citation>
    <scope>NUCLEOTIDE SEQUENCE [LARGE SCALE GENOMIC DNA]</scope>
    <source>
        <strain evidence="1 2">KCTC 12718</strain>
    </source>
</reference>
<protein>
    <submittedName>
        <fullName evidence="1">Gas vesicle protein GvpU</fullName>
    </submittedName>
</protein>
<gene>
    <name evidence="1" type="ORF">L2716_06590</name>
</gene>
<dbReference type="RefSeq" id="WP_236332946.1">
    <property type="nucleotide sequence ID" value="NZ_JAKIJS010000001.1"/>
</dbReference>
<name>A0ABS9H0S0_9BACL</name>
<evidence type="ECO:0000313" key="2">
    <source>
        <dbReference type="Proteomes" id="UP001649381"/>
    </source>
</evidence>
<proteinExistence type="predicted"/>
<dbReference type="NCBIfam" id="NF041667">
    <property type="entry name" value="GvpU"/>
    <property type="match status" value="1"/>
</dbReference>
<comment type="caution">
    <text evidence="1">The sequence shown here is derived from an EMBL/GenBank/DDBJ whole genome shotgun (WGS) entry which is preliminary data.</text>
</comment>
<sequence>MSTQVQSKDSILEYFVQASNTQDFSLDITLNVNGSVVSGTLISAKDYFETLSQKLEDGSEISQKLSEQLGAASETIESNPDGEANFIHMKNTRVYCGDNKPTPSKGQILWRGKLDEIDGFFLGKISETKSSSTSKKSS</sequence>
<dbReference type="Proteomes" id="UP001649381">
    <property type="component" value="Unassembled WGS sequence"/>
</dbReference>
<accession>A0ABS9H0S0</accession>